<keyword evidence="11" id="KW-0472">Membrane</keyword>
<dbReference type="FunFam" id="1.20.5.110:FF:000026">
    <property type="entry name" value="BET1 homolog"/>
    <property type="match status" value="1"/>
</dbReference>
<keyword evidence="7" id="KW-0653">Protein transport</keyword>
<keyword evidence="5" id="KW-0256">Endoplasmic reticulum</keyword>
<evidence type="ECO:0000256" key="10">
    <source>
        <dbReference type="ARBA" id="ARBA00023054"/>
    </source>
</evidence>
<comment type="subunit">
    <text evidence="16">Interacts with SNARE complex members GOSR2, SEC22B and STX5. Interacts with LMAN1/ERGIC53. Interacts with STX17.</text>
</comment>
<evidence type="ECO:0000256" key="2">
    <source>
        <dbReference type="ARBA" id="ARBA00022448"/>
    </source>
</evidence>
<dbReference type="SUPFAM" id="SSF58038">
    <property type="entry name" value="SNARE fusion complex"/>
    <property type="match status" value="1"/>
</dbReference>
<keyword evidence="6" id="KW-0931">ER-Golgi transport</keyword>
<comment type="subcellular location">
    <subcellularLocation>
        <location evidence="14">Endomembrane system</location>
        <topology evidence="14">Single-pass type IV membrane protein</topology>
    </subcellularLocation>
    <subcellularLocation>
        <location evidence="1">Endoplasmic reticulum membrane</location>
        <topology evidence="1">Single-pass membrane protein</topology>
    </subcellularLocation>
    <subcellularLocation>
        <location evidence="12">Golgi apparatus</location>
        <location evidence="12">cis-Golgi network membrane</location>
    </subcellularLocation>
</comment>
<evidence type="ECO:0000256" key="4">
    <source>
        <dbReference type="ARBA" id="ARBA00022692"/>
    </source>
</evidence>
<evidence type="ECO:0000256" key="16">
    <source>
        <dbReference type="ARBA" id="ARBA00063965"/>
    </source>
</evidence>
<dbReference type="CDD" id="cd15853">
    <property type="entry name" value="SNARE_Bet1"/>
    <property type="match status" value="1"/>
</dbReference>
<protein>
    <recommendedName>
        <fullName evidence="17">BET1 homolog</fullName>
    </recommendedName>
    <alternativeName>
        <fullName evidence="18">Golgi vesicular membrane-trafficking protein p18</fullName>
    </alternativeName>
</protein>
<comment type="function">
    <text evidence="15">Required for vesicular transport from the ER to the Golgi complex. Functions as a SNARE involved in the docking process of ER-derived vesicles with the cis-Golgi membrane.</text>
</comment>
<evidence type="ECO:0000256" key="13">
    <source>
        <dbReference type="ARBA" id="ARBA00037962"/>
    </source>
</evidence>
<dbReference type="OrthoDB" id="261831at2759"/>
<keyword evidence="21" id="KW-1185">Reference proteome</keyword>
<evidence type="ECO:0000256" key="7">
    <source>
        <dbReference type="ARBA" id="ARBA00022927"/>
    </source>
</evidence>
<dbReference type="InterPro" id="IPR039899">
    <property type="entry name" value="BET1_SNARE"/>
</dbReference>
<evidence type="ECO:0000256" key="9">
    <source>
        <dbReference type="ARBA" id="ARBA00023034"/>
    </source>
</evidence>
<dbReference type="SMART" id="SM00397">
    <property type="entry name" value="t_SNARE"/>
    <property type="match status" value="1"/>
</dbReference>
<accession>A0A8J1XV89</accession>
<keyword evidence="2" id="KW-0813">Transport</keyword>
<name>A0A8J1XV89_OWEFU</name>
<dbReference type="AlphaFoldDB" id="A0A8J1XV89"/>
<keyword evidence="3" id="KW-0597">Phosphoprotein</keyword>
<feature type="domain" description="T-SNARE coiled-coil homology" evidence="19">
    <location>
        <begin position="18"/>
        <end position="80"/>
    </location>
</feature>
<evidence type="ECO:0000256" key="18">
    <source>
        <dbReference type="ARBA" id="ARBA00077825"/>
    </source>
</evidence>
<dbReference type="Gene3D" id="1.20.5.110">
    <property type="match status" value="1"/>
</dbReference>
<keyword evidence="10" id="KW-0175">Coiled coil</keyword>
<comment type="caution">
    <text evidence="20">The sequence shown here is derived from an EMBL/GenBank/DDBJ whole genome shotgun (WGS) entry which is preliminary data.</text>
</comment>
<evidence type="ECO:0000256" key="3">
    <source>
        <dbReference type="ARBA" id="ARBA00022553"/>
    </source>
</evidence>
<dbReference type="PROSITE" id="PS50192">
    <property type="entry name" value="T_SNARE"/>
    <property type="match status" value="1"/>
</dbReference>
<sequence length="110" mass="12635">MRRAHAGEMNPQMTQQANHMEEENQHLEDQLSYKVKALKSLTIDIGTEVKTQNQMLKGMDDDFDATGGFLGKAMSRVSAIAKAGHNRFIFYLIMFALFVFMVCWFIIKTR</sequence>
<dbReference type="GO" id="GO:0005794">
    <property type="term" value="C:Golgi apparatus"/>
    <property type="evidence" value="ECO:0007669"/>
    <property type="project" value="UniProtKB-SubCell"/>
</dbReference>
<dbReference type="GO" id="GO:0005789">
    <property type="term" value="C:endoplasmic reticulum membrane"/>
    <property type="evidence" value="ECO:0007669"/>
    <property type="project" value="UniProtKB-SubCell"/>
</dbReference>
<dbReference type="EMBL" id="CAIIXF020000006">
    <property type="protein sequence ID" value="CAH1786965.1"/>
    <property type="molecule type" value="Genomic_DNA"/>
</dbReference>
<keyword evidence="8" id="KW-1133">Transmembrane helix</keyword>
<evidence type="ECO:0000256" key="11">
    <source>
        <dbReference type="ARBA" id="ARBA00023136"/>
    </source>
</evidence>
<comment type="similarity">
    <text evidence="13">Belongs to the BET1 family.</text>
</comment>
<evidence type="ECO:0000259" key="19">
    <source>
        <dbReference type="PROSITE" id="PS50192"/>
    </source>
</evidence>
<dbReference type="Proteomes" id="UP000749559">
    <property type="component" value="Unassembled WGS sequence"/>
</dbReference>
<reference evidence="20" key="1">
    <citation type="submission" date="2022-03" db="EMBL/GenBank/DDBJ databases">
        <authorList>
            <person name="Martin C."/>
        </authorList>
    </citation>
    <scope>NUCLEOTIDE SEQUENCE</scope>
</reference>
<evidence type="ECO:0000256" key="5">
    <source>
        <dbReference type="ARBA" id="ARBA00022824"/>
    </source>
</evidence>
<dbReference type="GO" id="GO:0016192">
    <property type="term" value="P:vesicle-mediated transport"/>
    <property type="evidence" value="ECO:0007669"/>
    <property type="project" value="UniProtKB-KW"/>
</dbReference>
<keyword evidence="4" id="KW-0812">Transmembrane</keyword>
<dbReference type="PANTHER" id="PTHR12791">
    <property type="entry name" value="GOLGI SNARE BET1-RELATED"/>
    <property type="match status" value="1"/>
</dbReference>
<evidence type="ECO:0000256" key="12">
    <source>
        <dbReference type="ARBA" id="ARBA00024188"/>
    </source>
</evidence>
<proteinExistence type="inferred from homology"/>
<dbReference type="GO" id="GO:0015031">
    <property type="term" value="P:protein transport"/>
    <property type="evidence" value="ECO:0007669"/>
    <property type="project" value="UniProtKB-KW"/>
</dbReference>
<evidence type="ECO:0000313" key="21">
    <source>
        <dbReference type="Proteomes" id="UP000749559"/>
    </source>
</evidence>
<gene>
    <name evidence="20" type="ORF">OFUS_LOCUS12757</name>
</gene>
<evidence type="ECO:0000313" key="20">
    <source>
        <dbReference type="EMBL" id="CAH1786965.1"/>
    </source>
</evidence>
<organism evidence="20 21">
    <name type="scientific">Owenia fusiformis</name>
    <name type="common">Polychaete worm</name>
    <dbReference type="NCBI Taxonomy" id="6347"/>
    <lineage>
        <taxon>Eukaryota</taxon>
        <taxon>Metazoa</taxon>
        <taxon>Spiralia</taxon>
        <taxon>Lophotrochozoa</taxon>
        <taxon>Annelida</taxon>
        <taxon>Polychaeta</taxon>
        <taxon>Sedentaria</taxon>
        <taxon>Canalipalpata</taxon>
        <taxon>Sabellida</taxon>
        <taxon>Oweniida</taxon>
        <taxon>Oweniidae</taxon>
        <taxon>Owenia</taxon>
    </lineage>
</organism>
<evidence type="ECO:0000256" key="15">
    <source>
        <dbReference type="ARBA" id="ARBA00054011"/>
    </source>
</evidence>
<keyword evidence="9" id="KW-0333">Golgi apparatus</keyword>
<evidence type="ECO:0000256" key="14">
    <source>
        <dbReference type="ARBA" id="ARBA00046280"/>
    </source>
</evidence>
<dbReference type="InterPro" id="IPR000727">
    <property type="entry name" value="T_SNARE_dom"/>
</dbReference>
<evidence type="ECO:0000256" key="17">
    <source>
        <dbReference type="ARBA" id="ARBA00071590"/>
    </source>
</evidence>
<evidence type="ECO:0000256" key="1">
    <source>
        <dbReference type="ARBA" id="ARBA00004389"/>
    </source>
</evidence>
<evidence type="ECO:0000256" key="6">
    <source>
        <dbReference type="ARBA" id="ARBA00022892"/>
    </source>
</evidence>
<evidence type="ECO:0000256" key="8">
    <source>
        <dbReference type="ARBA" id="ARBA00022989"/>
    </source>
</evidence>